<evidence type="ECO:0000256" key="1">
    <source>
        <dbReference type="SAM" id="MobiDB-lite"/>
    </source>
</evidence>
<organism evidence="3 4">
    <name type="scientific">Amycolatopsis heterodermiae</name>
    <dbReference type="NCBI Taxonomy" id="3110235"/>
    <lineage>
        <taxon>Bacteria</taxon>
        <taxon>Bacillati</taxon>
        <taxon>Actinomycetota</taxon>
        <taxon>Actinomycetes</taxon>
        <taxon>Pseudonocardiales</taxon>
        <taxon>Pseudonocardiaceae</taxon>
        <taxon>Amycolatopsis</taxon>
    </lineage>
</organism>
<sequence length="144" mass="14335">MRAARITRRGTVVTAMATVIAALIGGLFAAYKVGNDQGAAGVPPMTVTVTTTVSGANPSSAPVPPSGVATSGVPAQVRIPSGSGIDFDAADPRPAKADGPNGDIDLYYDGGLNANRSALYRYSGPESEVTAGCRNAVPPAGTSC</sequence>
<keyword evidence="2" id="KW-0472">Membrane</keyword>
<feature type="region of interest" description="Disordered" evidence="1">
    <location>
        <begin position="56"/>
        <end position="75"/>
    </location>
</feature>
<keyword evidence="4" id="KW-1185">Reference proteome</keyword>
<feature type="transmembrane region" description="Helical" evidence="2">
    <location>
        <begin position="12"/>
        <end position="31"/>
    </location>
</feature>
<dbReference type="EMBL" id="JAYFSI010000007">
    <property type="protein sequence ID" value="MEA5363485.1"/>
    <property type="molecule type" value="Genomic_DNA"/>
</dbReference>
<accession>A0ABU5RCB7</accession>
<protein>
    <submittedName>
        <fullName evidence="3">Uncharacterized protein</fullName>
    </submittedName>
</protein>
<name>A0ABU5RCB7_9PSEU</name>
<evidence type="ECO:0000256" key="2">
    <source>
        <dbReference type="SAM" id="Phobius"/>
    </source>
</evidence>
<keyword evidence="2" id="KW-1133">Transmembrane helix</keyword>
<feature type="region of interest" description="Disordered" evidence="1">
    <location>
        <begin position="80"/>
        <end position="102"/>
    </location>
</feature>
<comment type="caution">
    <text evidence="3">The sequence shown here is derived from an EMBL/GenBank/DDBJ whole genome shotgun (WGS) entry which is preliminary data.</text>
</comment>
<reference evidence="3 4" key="1">
    <citation type="submission" date="2023-12" db="EMBL/GenBank/DDBJ databases">
        <title>Amycolatopsis sp. V23-08.</title>
        <authorList>
            <person name="Somphong A."/>
        </authorList>
    </citation>
    <scope>NUCLEOTIDE SEQUENCE [LARGE SCALE GENOMIC DNA]</scope>
    <source>
        <strain evidence="3 4">V23-08</strain>
    </source>
</reference>
<gene>
    <name evidence="3" type="ORF">VA596_28415</name>
</gene>
<dbReference type="Proteomes" id="UP001304298">
    <property type="component" value="Unassembled WGS sequence"/>
</dbReference>
<dbReference type="RefSeq" id="WP_323331239.1">
    <property type="nucleotide sequence ID" value="NZ_JAYFSI010000007.1"/>
</dbReference>
<proteinExistence type="predicted"/>
<keyword evidence="2" id="KW-0812">Transmembrane</keyword>
<evidence type="ECO:0000313" key="3">
    <source>
        <dbReference type="EMBL" id="MEA5363485.1"/>
    </source>
</evidence>
<evidence type="ECO:0000313" key="4">
    <source>
        <dbReference type="Proteomes" id="UP001304298"/>
    </source>
</evidence>